<dbReference type="AlphaFoldDB" id="D6Y7Q4"/>
<dbReference type="STRING" id="469371.Tbis_3070"/>
<dbReference type="KEGG" id="tbi:Tbis_3070"/>
<keyword evidence="2" id="KW-1133">Transmembrane helix</keyword>
<evidence type="ECO:0000313" key="4">
    <source>
        <dbReference type="Proteomes" id="UP000006640"/>
    </source>
</evidence>
<evidence type="ECO:0000313" key="3">
    <source>
        <dbReference type="EMBL" id="ADG89765.1"/>
    </source>
</evidence>
<feature type="transmembrane region" description="Helical" evidence="2">
    <location>
        <begin position="12"/>
        <end position="29"/>
    </location>
</feature>
<dbReference type="OrthoDB" id="5146801at2"/>
<evidence type="ECO:0000256" key="1">
    <source>
        <dbReference type="SAM" id="MobiDB-lite"/>
    </source>
</evidence>
<sequence>MRGVTQGIAGYVWAMLVCVGVALLLHACMPQGRGEHIPRVNYSIDKANAAAAAPYEIVAPSHEPPEWVPTSSNLTRNGSTVTWRLGFATAKRQHAMVAQSNEQPPEVFANRMANTDKVSGSRQINGVTWQERVREDKNQRSLVRISPEHAVVVTGTADWDELTALAQILTPVPKTSPAPSTSAPAATPSATASTPTG</sequence>
<dbReference type="HOGENOM" id="CLU_095244_2_1_11"/>
<organism evidence="3 4">
    <name type="scientific">Thermobispora bispora (strain ATCC 19993 / DSM 43833 / CBS 139.67 / JCM 10125 / KCTC 9307 / NBRC 14880 / R51)</name>
    <dbReference type="NCBI Taxonomy" id="469371"/>
    <lineage>
        <taxon>Bacteria</taxon>
        <taxon>Bacillati</taxon>
        <taxon>Actinomycetota</taxon>
        <taxon>Actinomycetes</taxon>
        <taxon>Streptosporangiales</taxon>
        <taxon>Streptosporangiaceae</taxon>
        <taxon>Thermobispora</taxon>
    </lineage>
</organism>
<keyword evidence="2" id="KW-0472">Membrane</keyword>
<keyword evidence="2" id="KW-0812">Transmembrane</keyword>
<proteinExistence type="predicted"/>
<dbReference type="RefSeq" id="WP_013133298.1">
    <property type="nucleotide sequence ID" value="NC_014165.1"/>
</dbReference>
<evidence type="ECO:0008006" key="5">
    <source>
        <dbReference type="Google" id="ProtNLM"/>
    </source>
</evidence>
<name>D6Y7Q4_THEBD</name>
<feature type="region of interest" description="Disordered" evidence="1">
    <location>
        <begin position="172"/>
        <end position="197"/>
    </location>
</feature>
<evidence type="ECO:0000256" key="2">
    <source>
        <dbReference type="SAM" id="Phobius"/>
    </source>
</evidence>
<gene>
    <name evidence="3" type="ordered locus">Tbis_3070</name>
</gene>
<dbReference type="EMBL" id="CP001874">
    <property type="protein sequence ID" value="ADG89765.1"/>
    <property type="molecule type" value="Genomic_DNA"/>
</dbReference>
<keyword evidence="4" id="KW-1185">Reference proteome</keyword>
<dbReference type="Proteomes" id="UP000006640">
    <property type="component" value="Chromosome"/>
</dbReference>
<accession>D6Y7Q4</accession>
<reference evidence="3 4" key="1">
    <citation type="submission" date="2010-01" db="EMBL/GenBank/DDBJ databases">
        <title>The complete genome of Thermobispora bispora DSM 43833.</title>
        <authorList>
            <consortium name="US DOE Joint Genome Institute (JGI-PGF)"/>
            <person name="Lucas S."/>
            <person name="Copeland A."/>
            <person name="Lapidus A."/>
            <person name="Glavina del Rio T."/>
            <person name="Dalin E."/>
            <person name="Tice H."/>
            <person name="Bruce D."/>
            <person name="Goodwin L."/>
            <person name="Pitluck S."/>
            <person name="Kyrpides N."/>
            <person name="Mavromatis K."/>
            <person name="Ivanova N."/>
            <person name="Mikhailova N."/>
            <person name="Chertkov O."/>
            <person name="Brettin T."/>
            <person name="Detter J.C."/>
            <person name="Han C."/>
            <person name="Larimer F."/>
            <person name="Land M."/>
            <person name="Hauser L."/>
            <person name="Markowitz V."/>
            <person name="Cheng J.-F."/>
            <person name="Hugenholtz P."/>
            <person name="Woyke T."/>
            <person name="Wu D."/>
            <person name="Jando M."/>
            <person name="Schneider S."/>
            <person name="Klenk H.-P."/>
            <person name="Eisen J.A."/>
        </authorList>
    </citation>
    <scope>NUCLEOTIDE SEQUENCE [LARGE SCALE GENOMIC DNA]</scope>
    <source>
        <strain evidence="4">ATCC 19993 / DSM 43833 / CBS 139.67 / JCM 10125 / KCTC 9307 / NBRC 14880 / R51</strain>
    </source>
</reference>
<protein>
    <recommendedName>
        <fullName evidence="5">DUF4245 domain-containing protein</fullName>
    </recommendedName>
</protein>
<dbReference type="Pfam" id="PF14030">
    <property type="entry name" value="DUF4245"/>
    <property type="match status" value="1"/>
</dbReference>
<feature type="compositionally biased region" description="Low complexity" evidence="1">
    <location>
        <begin position="175"/>
        <end position="197"/>
    </location>
</feature>
<dbReference type="InterPro" id="IPR025339">
    <property type="entry name" value="DUF4245"/>
</dbReference>